<dbReference type="InterPro" id="IPR011011">
    <property type="entry name" value="Znf_FYVE_PHD"/>
</dbReference>
<feature type="compositionally biased region" description="Pro residues" evidence="5">
    <location>
        <begin position="284"/>
        <end position="293"/>
    </location>
</feature>
<evidence type="ECO:0000256" key="5">
    <source>
        <dbReference type="SAM" id="MobiDB-lite"/>
    </source>
</evidence>
<comment type="caution">
    <text evidence="7">The sequence shown here is derived from an EMBL/GenBank/DDBJ whole genome shotgun (WGS) entry which is preliminary data.</text>
</comment>
<evidence type="ECO:0000256" key="1">
    <source>
        <dbReference type="ARBA" id="ARBA00022723"/>
    </source>
</evidence>
<feature type="compositionally biased region" description="Basic and acidic residues" evidence="5">
    <location>
        <begin position="409"/>
        <end position="418"/>
    </location>
</feature>
<proteinExistence type="predicted"/>
<dbReference type="GO" id="GO:0008270">
    <property type="term" value="F:zinc ion binding"/>
    <property type="evidence" value="ECO:0007669"/>
    <property type="project" value="UniProtKB-KW"/>
</dbReference>
<evidence type="ECO:0000256" key="2">
    <source>
        <dbReference type="ARBA" id="ARBA00022771"/>
    </source>
</evidence>
<keyword evidence="3" id="KW-0862">Zinc</keyword>
<feature type="domain" description="PHD-type" evidence="6">
    <location>
        <begin position="486"/>
        <end position="536"/>
    </location>
</feature>
<feature type="compositionally biased region" description="Polar residues" evidence="5">
    <location>
        <begin position="363"/>
        <end position="376"/>
    </location>
</feature>
<feature type="compositionally biased region" description="Basic and acidic residues" evidence="5">
    <location>
        <begin position="778"/>
        <end position="787"/>
    </location>
</feature>
<feature type="compositionally biased region" description="Low complexity" evidence="5">
    <location>
        <begin position="788"/>
        <end position="797"/>
    </location>
</feature>
<dbReference type="PROSITE" id="PS50016">
    <property type="entry name" value="ZF_PHD_2"/>
    <property type="match status" value="1"/>
</dbReference>
<name>A0A7J7IEH1_9RHOD</name>
<dbReference type="InterPro" id="IPR013083">
    <property type="entry name" value="Znf_RING/FYVE/PHD"/>
</dbReference>
<feature type="compositionally biased region" description="Low complexity" evidence="5">
    <location>
        <begin position="871"/>
        <end position="883"/>
    </location>
</feature>
<gene>
    <name evidence="7" type="ORF">F1559_002421</name>
</gene>
<feature type="region of interest" description="Disordered" evidence="5">
    <location>
        <begin position="857"/>
        <end position="918"/>
    </location>
</feature>
<feature type="region of interest" description="Disordered" evidence="5">
    <location>
        <begin position="541"/>
        <end position="715"/>
    </location>
</feature>
<dbReference type="Pfam" id="PF00628">
    <property type="entry name" value="PHD"/>
    <property type="match status" value="1"/>
</dbReference>
<evidence type="ECO:0000256" key="4">
    <source>
        <dbReference type="PROSITE-ProRule" id="PRU00146"/>
    </source>
</evidence>
<feature type="compositionally biased region" description="Polar residues" evidence="5">
    <location>
        <begin position="440"/>
        <end position="455"/>
    </location>
</feature>
<sequence>MSSRDTLRQRAVLDAVRALRHVAEQQQAAVLGEYQAQAAWLRKTIHHHATKLPERPYSRWEATVDRSTRDAASPAKDVQVSPSSSSVKLPVRKSTKANSSAVDASSSASHPPNIEIHHLAPPADDVPETWSQASLLGGHCNSASSVCGSEHDVQQRHHQATRVWDPRHSLLGLVQPPAASRKSLMLGARARRRRRLTTLHERKPRPSMLLAKAPSHESCAERPVDAAASVSSAIPAEPQMPTDIFAFDDDETNESAQSAVRSRAREAEGVSAVALEAARTPCPSAVPPSPDRQPTPRAQHRSIRGRKASRTTRGARAPPTHRERHSTTGKASAKTSSGTSVLQSFGLHAETIASPEAPLASERSASTKQRSPTDLTGSARRTADHASADQFEKPRLSRLSKSHSCGKSRPSDPSERPSRTRRQQQRGRSPVPSAPVHETALSTPRASRTPCQRPNNAAHRARLLALELLSPFSRAKAEQRTPRKDETYCRRCKGMNDPHLMLLCDRCDDCFHTYCCEPPFDSVPDDDWYCEQCIDLDRQPAATNAKPNTSRITPTTNQMASASPPSKPCQARQSRRTKSTRRKAGALARKNAPEMRATPPTANIPKQETAVRGSTNRTRQKYLRVPRAQQEASAPPTATKRAHPHRSNSEAACRSQSSERVPIGPMEPISLHHASIGTAKTREQEGISEAVNGSDSDRVAPSHQPSLAESYGSVSSAQRSLLAELDDHGQPSSPVSQPKLVNAVARQRSQRVLAGERQTPTRQSEEADVEAKSPALEIARKGPRSPERSTQSTSTSVRSRDATCSIAIPSIVPGAESCSQEPVMDQSNPDLASTASPLVASAPRQCANDHLLAASHAETGGADPTPLAPVSQTRTTLLLSSSSPEHHSQGPQEGYPSRESPRLSVSMCPEPQWRDAPRPEDHRLRHLMQQRLSSSMESDAIVSVATATAPNHLADRASPGTLPTATHPDAMIHVSFDDMENLSAAGHDPRKLTATAPIREHREEMALVNESGTTQTPFSDARTGAVEHRESSVFPTPASISRREKCVLERSGESAHLKVDDLSTPLECPNVGNASPVPQAMSLTRSGQALEECDPQRHRDDSYPLQMWTECAKRNTETGIPSTPQSVRHASCDGDAAALLVAAPINAFSELDDDGDTASFSGDAASSAGVGSIYLPREPRMVDDIPAVPSRSDEHHLTELVNPVQTGTHAHVQSHKPLLCRPTCSDNGGFVTSTQHGPVDAAGETLTSFNASADRIDADTNRAFAQAIFPTSGGLFSAPAFASEDIAPVLVDAALDFDNHTRHCASNQHLVGDGSHALVTCDQMLAFVHSTSERESLAMRSSPTERGLTSPARPVSGTLVGSMATAATSLVLQEALRALPFAAGNQLTPNPSQVSAAYREETFLGCDPSERALAAASQSGRSIATSLHSDGHCTVRARGSAPCLGTRWS</sequence>
<dbReference type="InterPro" id="IPR001965">
    <property type="entry name" value="Znf_PHD"/>
</dbReference>
<feature type="compositionally biased region" description="Basic and acidic residues" evidence="5">
    <location>
        <begin position="381"/>
        <end position="395"/>
    </location>
</feature>
<protein>
    <recommendedName>
        <fullName evidence="6">PHD-type domain-containing protein</fullName>
    </recommendedName>
</protein>
<keyword evidence="1" id="KW-0479">Metal-binding</keyword>
<dbReference type="Gene3D" id="3.30.40.10">
    <property type="entry name" value="Zinc/RING finger domain, C3HC4 (zinc finger)"/>
    <property type="match status" value="1"/>
</dbReference>
<dbReference type="OrthoDB" id="787137at2759"/>
<evidence type="ECO:0000259" key="6">
    <source>
        <dbReference type="PROSITE" id="PS50016"/>
    </source>
</evidence>
<dbReference type="CDD" id="cd15543">
    <property type="entry name" value="PHD_RSF1"/>
    <property type="match status" value="1"/>
</dbReference>
<feature type="compositionally biased region" description="Polar residues" evidence="5">
    <location>
        <begin position="817"/>
        <end position="834"/>
    </location>
</feature>
<feature type="compositionally biased region" description="Basic residues" evidence="5">
    <location>
        <begin position="298"/>
        <end position="310"/>
    </location>
</feature>
<reference evidence="7 8" key="1">
    <citation type="journal article" date="2020" name="J. Phycol.">
        <title>Comparative genome analysis reveals Cyanidiococcus gen. nov., a new extremophilic red algal genus sister to Cyanidioschyzon (Cyanidioschyzonaceae, Rhodophyta).</title>
        <authorList>
            <person name="Liu S.-L."/>
            <person name="Chiang Y.-R."/>
            <person name="Yoon H.S."/>
            <person name="Fu H.-Y."/>
        </authorList>
    </citation>
    <scope>NUCLEOTIDE SEQUENCE [LARGE SCALE GENOMIC DNA]</scope>
    <source>
        <strain evidence="7 8">THAL066</strain>
    </source>
</reference>
<evidence type="ECO:0000313" key="7">
    <source>
        <dbReference type="EMBL" id="KAF6000731.1"/>
    </source>
</evidence>
<feature type="compositionally biased region" description="Basic and acidic residues" evidence="5">
    <location>
        <begin position="56"/>
        <end position="69"/>
    </location>
</feature>
<keyword evidence="8" id="KW-1185">Reference proteome</keyword>
<dbReference type="InterPro" id="IPR019786">
    <property type="entry name" value="Zinc_finger_PHD-type_CS"/>
</dbReference>
<feature type="region of interest" description="Disordered" evidence="5">
    <location>
        <begin position="56"/>
        <end position="127"/>
    </location>
</feature>
<feature type="region of interest" description="Disordered" evidence="5">
    <location>
        <begin position="749"/>
        <end position="834"/>
    </location>
</feature>
<feature type="compositionally biased region" description="Low complexity" evidence="5">
    <location>
        <begin position="78"/>
        <end position="89"/>
    </location>
</feature>
<feature type="compositionally biased region" description="Polar residues" evidence="5">
    <location>
        <begin position="600"/>
        <end position="617"/>
    </location>
</feature>
<feature type="compositionally biased region" description="Low complexity" evidence="5">
    <location>
        <begin position="97"/>
        <end position="109"/>
    </location>
</feature>
<dbReference type="InterPro" id="IPR019787">
    <property type="entry name" value="Znf_PHD-finger"/>
</dbReference>
<evidence type="ECO:0000256" key="3">
    <source>
        <dbReference type="ARBA" id="ARBA00022833"/>
    </source>
</evidence>
<feature type="compositionally biased region" description="Polar residues" evidence="5">
    <location>
        <begin position="703"/>
        <end position="715"/>
    </location>
</feature>
<dbReference type="PROSITE" id="PS01359">
    <property type="entry name" value="ZF_PHD_1"/>
    <property type="match status" value="1"/>
</dbReference>
<dbReference type="SMART" id="SM00249">
    <property type="entry name" value="PHD"/>
    <property type="match status" value="1"/>
</dbReference>
<organism evidence="7 8">
    <name type="scientific">Cyanidiococcus yangmingshanensis</name>
    <dbReference type="NCBI Taxonomy" id="2690220"/>
    <lineage>
        <taxon>Eukaryota</taxon>
        <taxon>Rhodophyta</taxon>
        <taxon>Bangiophyceae</taxon>
        <taxon>Cyanidiales</taxon>
        <taxon>Cyanidiaceae</taxon>
        <taxon>Cyanidiococcus</taxon>
    </lineage>
</organism>
<dbReference type="EMBL" id="VWRR01000018">
    <property type="protein sequence ID" value="KAF6000731.1"/>
    <property type="molecule type" value="Genomic_DNA"/>
</dbReference>
<feature type="region of interest" description="Disordered" evidence="5">
    <location>
        <begin position="355"/>
        <end position="456"/>
    </location>
</feature>
<feature type="compositionally biased region" description="Low complexity" evidence="5">
    <location>
        <begin position="328"/>
        <end position="340"/>
    </location>
</feature>
<evidence type="ECO:0000313" key="8">
    <source>
        <dbReference type="Proteomes" id="UP000530660"/>
    </source>
</evidence>
<dbReference type="SUPFAM" id="SSF57903">
    <property type="entry name" value="FYVE/PHD zinc finger"/>
    <property type="match status" value="1"/>
</dbReference>
<feature type="compositionally biased region" description="Polar residues" evidence="5">
    <location>
        <begin position="541"/>
        <end position="564"/>
    </location>
</feature>
<feature type="compositionally biased region" description="Basic residues" evidence="5">
    <location>
        <begin position="396"/>
        <end position="406"/>
    </location>
</feature>
<accession>A0A7J7IEH1</accession>
<feature type="region of interest" description="Disordered" evidence="5">
    <location>
        <begin position="276"/>
        <end position="340"/>
    </location>
</feature>
<feature type="compositionally biased region" description="Basic residues" evidence="5">
    <location>
        <begin position="573"/>
        <end position="584"/>
    </location>
</feature>
<dbReference type="Proteomes" id="UP000530660">
    <property type="component" value="Unassembled WGS sequence"/>
</dbReference>
<feature type="region of interest" description="Disordered" evidence="5">
    <location>
        <begin position="1009"/>
        <end position="1037"/>
    </location>
</feature>
<keyword evidence="2 4" id="KW-0863">Zinc-finger</keyword>